<reference evidence="6" key="2">
    <citation type="journal article" date="2023" name="Plants (Basel)">
        <title>Annotation of the Turnera subulata (Passifloraceae) Draft Genome Reveals the S-Locus Evolved after the Divergence of Turneroideae from Passifloroideae in a Stepwise Manner.</title>
        <authorList>
            <person name="Henning P.M."/>
            <person name="Roalson E.H."/>
            <person name="Mir W."/>
            <person name="McCubbin A.G."/>
            <person name="Shore J.S."/>
        </authorList>
    </citation>
    <scope>NUCLEOTIDE SEQUENCE</scope>
    <source>
        <strain evidence="6">F60SS</strain>
    </source>
</reference>
<evidence type="ECO:0008006" key="8">
    <source>
        <dbReference type="Google" id="ProtNLM"/>
    </source>
</evidence>
<gene>
    <name evidence="6" type="ORF">Tsubulata_028043</name>
</gene>
<proteinExistence type="inferred from homology"/>
<evidence type="ECO:0000256" key="2">
    <source>
        <dbReference type="ARBA" id="ARBA00022692"/>
    </source>
</evidence>
<keyword evidence="7" id="KW-1185">Reference proteome</keyword>
<reference evidence="6" key="1">
    <citation type="submission" date="2022-02" db="EMBL/GenBank/DDBJ databases">
        <authorList>
            <person name="Henning P.M."/>
            <person name="McCubbin A.G."/>
            <person name="Shore J.S."/>
        </authorList>
    </citation>
    <scope>NUCLEOTIDE SEQUENCE</scope>
    <source>
        <strain evidence="6">F60SS</strain>
        <tissue evidence="6">Leaves</tissue>
    </source>
</reference>
<evidence type="ECO:0000256" key="4">
    <source>
        <dbReference type="ARBA" id="ARBA00023136"/>
    </source>
</evidence>
<accession>A0A9Q0FBV4</accession>
<protein>
    <recommendedName>
        <fullName evidence="8">BI1-like protein</fullName>
    </recommendedName>
</protein>
<feature type="transmembrane region" description="Helical" evidence="5">
    <location>
        <begin position="216"/>
        <end position="237"/>
    </location>
</feature>
<keyword evidence="2 5" id="KW-0812">Transmembrane</keyword>
<dbReference type="OrthoDB" id="7933078at2759"/>
<evidence type="ECO:0000256" key="1">
    <source>
        <dbReference type="ARBA" id="ARBA00004141"/>
    </source>
</evidence>
<keyword evidence="4 5" id="KW-0472">Membrane</keyword>
<dbReference type="InterPro" id="IPR006214">
    <property type="entry name" value="Bax_inhibitor_1-related"/>
</dbReference>
<dbReference type="AlphaFoldDB" id="A0A9Q0FBV4"/>
<dbReference type="PANTHER" id="PTHR23291:SF31">
    <property type="entry name" value="PROTEIN LIFEGUARD 4"/>
    <property type="match status" value="1"/>
</dbReference>
<comment type="caution">
    <text evidence="6">The sequence shown here is derived from an EMBL/GenBank/DDBJ whole genome shotgun (WGS) entry which is preliminary data.</text>
</comment>
<feature type="transmembrane region" description="Helical" evidence="5">
    <location>
        <begin position="36"/>
        <end position="56"/>
    </location>
</feature>
<feature type="transmembrane region" description="Helical" evidence="5">
    <location>
        <begin position="153"/>
        <end position="177"/>
    </location>
</feature>
<dbReference type="GO" id="GO:0016020">
    <property type="term" value="C:membrane"/>
    <property type="evidence" value="ECO:0007669"/>
    <property type="project" value="UniProtKB-SubCell"/>
</dbReference>
<dbReference type="Pfam" id="PF01027">
    <property type="entry name" value="Bax1-I"/>
    <property type="match status" value="1"/>
</dbReference>
<comment type="subcellular location">
    <subcellularLocation>
        <location evidence="1">Membrane</location>
        <topology evidence="1">Multi-pass membrane protein</topology>
    </subcellularLocation>
</comment>
<evidence type="ECO:0000256" key="3">
    <source>
        <dbReference type="ARBA" id="ARBA00022989"/>
    </source>
</evidence>
<evidence type="ECO:0000313" key="6">
    <source>
        <dbReference type="EMBL" id="KAJ4827527.1"/>
    </source>
</evidence>
<sequence length="242" mass="27014">MATLGRKQNDIEAGGACPFLVVNEPPEIRWAFIRKVYTILSMQLLLTVFVAAFVVFNPSIYEFMRKTTAGFVIYLVSFILTLTVFGVLSELHKRHPINFVLLAFFTVGIAFFVGLTCARFKGRIVLEAAFLTAVVAVSLTLYTFWAAKRGHDFGFLGPFLFAALMVLICFSIIQLLFPMGKSTMMVFGVVAALIFCGYIIYDTDNLIKRFSNDEYIIASATLYMDIINLFQALLLILGGADE</sequence>
<feature type="transmembrane region" description="Helical" evidence="5">
    <location>
        <begin position="99"/>
        <end position="118"/>
    </location>
</feature>
<evidence type="ECO:0000256" key="5">
    <source>
        <dbReference type="RuleBase" id="RU004379"/>
    </source>
</evidence>
<feature type="transmembrane region" description="Helical" evidence="5">
    <location>
        <begin position="184"/>
        <end position="201"/>
    </location>
</feature>
<organism evidence="6 7">
    <name type="scientific">Turnera subulata</name>
    <dbReference type="NCBI Taxonomy" id="218843"/>
    <lineage>
        <taxon>Eukaryota</taxon>
        <taxon>Viridiplantae</taxon>
        <taxon>Streptophyta</taxon>
        <taxon>Embryophyta</taxon>
        <taxon>Tracheophyta</taxon>
        <taxon>Spermatophyta</taxon>
        <taxon>Magnoliopsida</taxon>
        <taxon>eudicotyledons</taxon>
        <taxon>Gunneridae</taxon>
        <taxon>Pentapetalae</taxon>
        <taxon>rosids</taxon>
        <taxon>fabids</taxon>
        <taxon>Malpighiales</taxon>
        <taxon>Passifloraceae</taxon>
        <taxon>Turnera</taxon>
    </lineage>
</organism>
<keyword evidence="3 5" id="KW-1133">Transmembrane helix</keyword>
<dbReference type="Proteomes" id="UP001141552">
    <property type="component" value="Unassembled WGS sequence"/>
</dbReference>
<dbReference type="EMBL" id="JAKUCV010006399">
    <property type="protein sequence ID" value="KAJ4827527.1"/>
    <property type="molecule type" value="Genomic_DNA"/>
</dbReference>
<comment type="similarity">
    <text evidence="5">Belongs to the BI1 family.</text>
</comment>
<name>A0A9Q0FBV4_9ROSI</name>
<feature type="transmembrane region" description="Helical" evidence="5">
    <location>
        <begin position="68"/>
        <end position="87"/>
    </location>
</feature>
<evidence type="ECO:0000313" key="7">
    <source>
        <dbReference type="Proteomes" id="UP001141552"/>
    </source>
</evidence>
<dbReference type="PANTHER" id="PTHR23291">
    <property type="entry name" value="BAX INHIBITOR-RELATED"/>
    <property type="match status" value="1"/>
</dbReference>
<feature type="transmembrane region" description="Helical" evidence="5">
    <location>
        <begin position="125"/>
        <end position="147"/>
    </location>
</feature>